<name>A0A8J2KC27_9HEXA</name>
<reference evidence="7" key="1">
    <citation type="submission" date="2021-06" db="EMBL/GenBank/DDBJ databases">
        <authorList>
            <person name="Hodson N. C."/>
            <person name="Mongue J. A."/>
            <person name="Jaron S. K."/>
        </authorList>
    </citation>
    <scope>NUCLEOTIDE SEQUENCE</scope>
</reference>
<dbReference type="PANTHER" id="PTHR47977">
    <property type="entry name" value="RAS-RELATED PROTEIN RAB"/>
    <property type="match status" value="1"/>
</dbReference>
<accession>A0A8J2KC27</accession>
<keyword evidence="4" id="KW-0175">Coiled coil</keyword>
<comment type="caution">
    <text evidence="7">The sequence shown here is derived from an EMBL/GenBank/DDBJ whole genome shotgun (WGS) entry which is preliminary data.</text>
</comment>
<dbReference type="PROSITE" id="PS51417">
    <property type="entry name" value="ARF"/>
    <property type="match status" value="1"/>
</dbReference>
<dbReference type="InterPro" id="IPR001806">
    <property type="entry name" value="Small_GTPase"/>
</dbReference>
<evidence type="ECO:0000313" key="8">
    <source>
        <dbReference type="Proteomes" id="UP000708208"/>
    </source>
</evidence>
<sequence length="299" mass="33032">MSKTNSLERNRTFRISEPAASESDREIVDSGKGTLLDELRSQGDGSPLPSGIWSNGTRTPETQDLAGTPIENDVLQTQTPSSRKSSSEQAKSKFPQRTFKVILAGDAAVGKTTFIERVCNGVFVSNLSSTIGVDFRVKTIELDDKCIALQLWDTAGQERFRSLTKSYFRRADGVILMYDVTNERTFVSIRQWIQNVEESAGKKIPIILCGNKIDLREELYKGATCVNKEDGKKLARQCGAFFIETSPKTGYNVDTALLLLGREMSSMEDAELLNSMSLVKEDEGTVKKKNCCGGSSKEK</sequence>
<dbReference type="Proteomes" id="UP000708208">
    <property type="component" value="Unassembled WGS sequence"/>
</dbReference>
<evidence type="ECO:0000256" key="1">
    <source>
        <dbReference type="ARBA" id="ARBA00004496"/>
    </source>
</evidence>
<dbReference type="FunFam" id="3.40.50.300:FF:001348">
    <property type="entry name" value="Ras and EF-hand domain-containing protein"/>
    <property type="match status" value="1"/>
</dbReference>
<comment type="subcellular location">
    <subcellularLocation>
        <location evidence="1">Cytoplasm</location>
    </subcellularLocation>
</comment>
<keyword evidence="3" id="KW-0547">Nucleotide-binding</keyword>
<dbReference type="SMART" id="SM00177">
    <property type="entry name" value="ARF"/>
    <property type="match status" value="1"/>
</dbReference>
<evidence type="ECO:0000256" key="5">
    <source>
        <dbReference type="ARBA" id="ARBA00023134"/>
    </source>
</evidence>
<feature type="compositionally biased region" description="Basic and acidic residues" evidence="6">
    <location>
        <begin position="22"/>
        <end position="41"/>
    </location>
</feature>
<feature type="compositionally biased region" description="Polar residues" evidence="6">
    <location>
        <begin position="52"/>
        <end position="62"/>
    </location>
</feature>
<dbReference type="Pfam" id="PF00071">
    <property type="entry name" value="Ras"/>
    <property type="match status" value="1"/>
</dbReference>
<dbReference type="NCBIfam" id="TIGR00231">
    <property type="entry name" value="small_GTP"/>
    <property type="match status" value="1"/>
</dbReference>
<dbReference type="AlphaFoldDB" id="A0A8J2KC27"/>
<keyword evidence="5" id="KW-0342">GTP-binding</keyword>
<dbReference type="InterPro" id="IPR050227">
    <property type="entry name" value="Rab"/>
</dbReference>
<dbReference type="EMBL" id="CAJVCH010331526">
    <property type="protein sequence ID" value="CAG7787096.1"/>
    <property type="molecule type" value="Genomic_DNA"/>
</dbReference>
<feature type="compositionally biased region" description="Basic and acidic residues" evidence="6">
    <location>
        <begin position="1"/>
        <end position="11"/>
    </location>
</feature>
<dbReference type="GO" id="GO:0005525">
    <property type="term" value="F:GTP binding"/>
    <property type="evidence" value="ECO:0007669"/>
    <property type="project" value="UniProtKB-KW"/>
</dbReference>
<dbReference type="SMART" id="SM00176">
    <property type="entry name" value="RAN"/>
    <property type="match status" value="1"/>
</dbReference>
<feature type="region of interest" description="Disordered" evidence="6">
    <location>
        <begin position="1"/>
        <end position="70"/>
    </location>
</feature>
<proteinExistence type="predicted"/>
<dbReference type="InterPro" id="IPR005225">
    <property type="entry name" value="Small_GTP-bd"/>
</dbReference>
<dbReference type="GO" id="GO:0003924">
    <property type="term" value="F:GTPase activity"/>
    <property type="evidence" value="ECO:0007669"/>
    <property type="project" value="InterPro"/>
</dbReference>
<protein>
    <submittedName>
        <fullName evidence="7">Uncharacterized protein</fullName>
    </submittedName>
</protein>
<gene>
    <name evidence="7" type="ORF">AFUS01_LOCUS25615</name>
</gene>
<keyword evidence="8" id="KW-1185">Reference proteome</keyword>
<dbReference type="GO" id="GO:0005737">
    <property type="term" value="C:cytoplasm"/>
    <property type="evidence" value="ECO:0007669"/>
    <property type="project" value="UniProtKB-SubCell"/>
</dbReference>
<dbReference type="SMART" id="SM00175">
    <property type="entry name" value="RAB"/>
    <property type="match status" value="1"/>
</dbReference>
<evidence type="ECO:0000256" key="4">
    <source>
        <dbReference type="ARBA" id="ARBA00023054"/>
    </source>
</evidence>
<dbReference type="SMART" id="SM00173">
    <property type="entry name" value="RAS"/>
    <property type="match status" value="1"/>
</dbReference>
<evidence type="ECO:0000313" key="7">
    <source>
        <dbReference type="EMBL" id="CAG7787096.1"/>
    </source>
</evidence>
<keyword evidence="2" id="KW-0963">Cytoplasm</keyword>
<organism evidence="7 8">
    <name type="scientific">Allacma fusca</name>
    <dbReference type="NCBI Taxonomy" id="39272"/>
    <lineage>
        <taxon>Eukaryota</taxon>
        <taxon>Metazoa</taxon>
        <taxon>Ecdysozoa</taxon>
        <taxon>Arthropoda</taxon>
        <taxon>Hexapoda</taxon>
        <taxon>Collembola</taxon>
        <taxon>Symphypleona</taxon>
        <taxon>Sminthuridae</taxon>
        <taxon>Allacma</taxon>
    </lineage>
</organism>
<dbReference type="SMART" id="SM00174">
    <property type="entry name" value="RHO"/>
    <property type="match status" value="1"/>
</dbReference>
<dbReference type="PROSITE" id="PS51419">
    <property type="entry name" value="RAB"/>
    <property type="match status" value="1"/>
</dbReference>
<evidence type="ECO:0000256" key="2">
    <source>
        <dbReference type="ARBA" id="ARBA00022490"/>
    </source>
</evidence>
<dbReference type="PROSITE" id="PS51421">
    <property type="entry name" value="RAS"/>
    <property type="match status" value="1"/>
</dbReference>
<dbReference type="OrthoDB" id="9989112at2759"/>
<dbReference type="CDD" id="cd00154">
    <property type="entry name" value="Rab"/>
    <property type="match status" value="1"/>
</dbReference>
<evidence type="ECO:0000256" key="3">
    <source>
        <dbReference type="ARBA" id="ARBA00022741"/>
    </source>
</evidence>
<evidence type="ECO:0000256" key="6">
    <source>
        <dbReference type="SAM" id="MobiDB-lite"/>
    </source>
</evidence>